<evidence type="ECO:0000313" key="3">
    <source>
        <dbReference type="Proteomes" id="UP000735302"/>
    </source>
</evidence>
<evidence type="ECO:0000256" key="1">
    <source>
        <dbReference type="SAM" id="MobiDB-lite"/>
    </source>
</evidence>
<protein>
    <submittedName>
        <fullName evidence="2">Uncharacterized protein</fullName>
    </submittedName>
</protein>
<proteinExistence type="predicted"/>
<gene>
    <name evidence="2" type="ORF">PoB_002544000</name>
</gene>
<dbReference type="Proteomes" id="UP000735302">
    <property type="component" value="Unassembled WGS sequence"/>
</dbReference>
<comment type="caution">
    <text evidence="2">The sequence shown here is derived from an EMBL/GenBank/DDBJ whole genome shotgun (WGS) entry which is preliminary data.</text>
</comment>
<organism evidence="2 3">
    <name type="scientific">Plakobranchus ocellatus</name>
    <dbReference type="NCBI Taxonomy" id="259542"/>
    <lineage>
        <taxon>Eukaryota</taxon>
        <taxon>Metazoa</taxon>
        <taxon>Spiralia</taxon>
        <taxon>Lophotrochozoa</taxon>
        <taxon>Mollusca</taxon>
        <taxon>Gastropoda</taxon>
        <taxon>Heterobranchia</taxon>
        <taxon>Euthyneura</taxon>
        <taxon>Panpulmonata</taxon>
        <taxon>Sacoglossa</taxon>
        <taxon>Placobranchoidea</taxon>
        <taxon>Plakobranchidae</taxon>
        <taxon>Plakobranchus</taxon>
    </lineage>
</organism>
<dbReference type="AlphaFoldDB" id="A0AAV3ZWD2"/>
<accession>A0AAV3ZWD2</accession>
<name>A0AAV3ZWD2_9GAST</name>
<dbReference type="EMBL" id="BLXT01002917">
    <property type="protein sequence ID" value="GFN98934.1"/>
    <property type="molecule type" value="Genomic_DNA"/>
</dbReference>
<feature type="region of interest" description="Disordered" evidence="1">
    <location>
        <begin position="1"/>
        <end position="24"/>
    </location>
</feature>
<sequence length="89" mass="9834">MLILSRSEMNKDGQSVPGWNGWVSDKSSTGSDTIHSTVDYMECLSQPITEHLIVQEILKMLQEVGNAVGQKITFITFDLAVAKMAYSIV</sequence>
<keyword evidence="3" id="KW-1185">Reference proteome</keyword>
<reference evidence="2 3" key="1">
    <citation type="journal article" date="2021" name="Elife">
        <title>Chloroplast acquisition without the gene transfer in kleptoplastic sea slugs, Plakobranchus ocellatus.</title>
        <authorList>
            <person name="Maeda T."/>
            <person name="Takahashi S."/>
            <person name="Yoshida T."/>
            <person name="Shimamura S."/>
            <person name="Takaki Y."/>
            <person name="Nagai Y."/>
            <person name="Toyoda A."/>
            <person name="Suzuki Y."/>
            <person name="Arimoto A."/>
            <person name="Ishii H."/>
            <person name="Satoh N."/>
            <person name="Nishiyama T."/>
            <person name="Hasebe M."/>
            <person name="Maruyama T."/>
            <person name="Minagawa J."/>
            <person name="Obokata J."/>
            <person name="Shigenobu S."/>
        </authorList>
    </citation>
    <scope>NUCLEOTIDE SEQUENCE [LARGE SCALE GENOMIC DNA]</scope>
</reference>
<evidence type="ECO:0000313" key="2">
    <source>
        <dbReference type="EMBL" id="GFN98934.1"/>
    </source>
</evidence>